<proteinExistence type="predicted"/>
<sequence>MIDPFVVAIGLHIGTLEDPILEKIDSASWALTTLTLSMLMIGETGSTIERLCDLSNTGSVELASVNTLVPWFVFDW</sequence>
<name>A0A9P8Q0D1_WICPI</name>
<reference evidence="1" key="2">
    <citation type="submission" date="2021-01" db="EMBL/GenBank/DDBJ databases">
        <authorList>
            <person name="Schikora-Tamarit M.A."/>
        </authorList>
    </citation>
    <scope>NUCLEOTIDE SEQUENCE</scope>
    <source>
        <strain evidence="1">CBS2887</strain>
    </source>
</reference>
<dbReference type="AlphaFoldDB" id="A0A9P8Q0D1"/>
<organism evidence="1 2">
    <name type="scientific">Wickerhamomyces pijperi</name>
    <name type="common">Yeast</name>
    <name type="synonym">Pichia pijperi</name>
    <dbReference type="NCBI Taxonomy" id="599730"/>
    <lineage>
        <taxon>Eukaryota</taxon>
        <taxon>Fungi</taxon>
        <taxon>Dikarya</taxon>
        <taxon>Ascomycota</taxon>
        <taxon>Saccharomycotina</taxon>
        <taxon>Saccharomycetes</taxon>
        <taxon>Phaffomycetales</taxon>
        <taxon>Wickerhamomycetaceae</taxon>
        <taxon>Wickerhamomyces</taxon>
    </lineage>
</organism>
<dbReference type="EMBL" id="JAEUBG010004654">
    <property type="protein sequence ID" value="KAH3680850.1"/>
    <property type="molecule type" value="Genomic_DNA"/>
</dbReference>
<evidence type="ECO:0000313" key="2">
    <source>
        <dbReference type="Proteomes" id="UP000774326"/>
    </source>
</evidence>
<gene>
    <name evidence="1" type="ORF">WICPIJ_008063</name>
</gene>
<accession>A0A9P8Q0D1</accession>
<dbReference type="Proteomes" id="UP000774326">
    <property type="component" value="Unassembled WGS sequence"/>
</dbReference>
<evidence type="ECO:0000313" key="1">
    <source>
        <dbReference type="EMBL" id="KAH3680850.1"/>
    </source>
</evidence>
<keyword evidence="2" id="KW-1185">Reference proteome</keyword>
<comment type="caution">
    <text evidence="1">The sequence shown here is derived from an EMBL/GenBank/DDBJ whole genome shotgun (WGS) entry which is preliminary data.</text>
</comment>
<protein>
    <submittedName>
        <fullName evidence="1">Uncharacterized protein</fullName>
    </submittedName>
</protein>
<reference evidence="1" key="1">
    <citation type="journal article" date="2021" name="Open Biol.">
        <title>Shared evolutionary footprints suggest mitochondrial oxidative damage underlies multiple complex I losses in fungi.</title>
        <authorList>
            <person name="Schikora-Tamarit M.A."/>
            <person name="Marcet-Houben M."/>
            <person name="Nosek J."/>
            <person name="Gabaldon T."/>
        </authorList>
    </citation>
    <scope>NUCLEOTIDE SEQUENCE</scope>
    <source>
        <strain evidence="1">CBS2887</strain>
    </source>
</reference>